<accession>A0AAE8M370</accession>
<dbReference type="EMBL" id="ONZP01000093">
    <property type="protein sequence ID" value="SPJ73327.1"/>
    <property type="molecule type" value="Genomic_DNA"/>
</dbReference>
<dbReference type="AlphaFoldDB" id="A0AAE8M370"/>
<dbReference type="Proteomes" id="UP001187734">
    <property type="component" value="Unassembled WGS sequence"/>
</dbReference>
<sequence>MSFQAMGCTYGPILDIMHAYKTAGGTGAWSYAENSNST</sequence>
<proteinExistence type="predicted"/>
<reference evidence="1" key="1">
    <citation type="submission" date="2018-03" db="EMBL/GenBank/DDBJ databases">
        <authorList>
            <person name="Guldener U."/>
        </authorList>
    </citation>
    <scope>NUCLEOTIDE SEQUENCE</scope>
</reference>
<protein>
    <submittedName>
        <fullName evidence="1">Uncharacterized protein</fullName>
    </submittedName>
</protein>
<evidence type="ECO:0000313" key="2">
    <source>
        <dbReference type="Proteomes" id="UP001187734"/>
    </source>
</evidence>
<keyword evidence="2" id="KW-1185">Reference proteome</keyword>
<evidence type="ECO:0000313" key="1">
    <source>
        <dbReference type="EMBL" id="SPJ73327.1"/>
    </source>
</evidence>
<organism evidence="1 2">
    <name type="scientific">Fusarium torulosum</name>
    <dbReference type="NCBI Taxonomy" id="33205"/>
    <lineage>
        <taxon>Eukaryota</taxon>
        <taxon>Fungi</taxon>
        <taxon>Dikarya</taxon>
        <taxon>Ascomycota</taxon>
        <taxon>Pezizomycotina</taxon>
        <taxon>Sordariomycetes</taxon>
        <taxon>Hypocreomycetidae</taxon>
        <taxon>Hypocreales</taxon>
        <taxon>Nectriaceae</taxon>
        <taxon>Fusarium</taxon>
    </lineage>
</organism>
<comment type="caution">
    <text evidence="1">The sequence shown here is derived from an EMBL/GenBank/DDBJ whole genome shotgun (WGS) entry which is preliminary data.</text>
</comment>
<gene>
    <name evidence="1" type="ORF">FTOL_03057</name>
</gene>
<name>A0AAE8M370_9HYPO</name>